<protein>
    <submittedName>
        <fullName evidence="2">Uncharacterized protein</fullName>
    </submittedName>
</protein>
<feature type="signal peptide" evidence="1">
    <location>
        <begin position="1"/>
        <end position="20"/>
    </location>
</feature>
<gene>
    <name evidence="2" type="ORF">ROG8370_01713</name>
</gene>
<name>A0A1X6Z603_9RHOB</name>
<dbReference type="EMBL" id="FWFJ01000013">
    <property type="protein sequence ID" value="SLN41103.1"/>
    <property type="molecule type" value="Genomic_DNA"/>
</dbReference>
<accession>A0A1X6Z603</accession>
<evidence type="ECO:0000256" key="1">
    <source>
        <dbReference type="SAM" id="SignalP"/>
    </source>
</evidence>
<keyword evidence="1" id="KW-0732">Signal</keyword>
<reference evidence="3" key="1">
    <citation type="submission" date="2017-03" db="EMBL/GenBank/DDBJ databases">
        <authorList>
            <person name="Rodrigo-Torres L."/>
            <person name="Arahal R.D."/>
            <person name="Lucena T."/>
        </authorList>
    </citation>
    <scope>NUCLEOTIDE SEQUENCE [LARGE SCALE GENOMIC DNA]</scope>
    <source>
        <strain evidence="3">CECT 8370</strain>
    </source>
</reference>
<dbReference type="AlphaFoldDB" id="A0A1X6Z603"/>
<feature type="chain" id="PRO_5012326822" evidence="1">
    <location>
        <begin position="21"/>
        <end position="146"/>
    </location>
</feature>
<dbReference type="OrthoDB" id="7426224at2"/>
<evidence type="ECO:0000313" key="2">
    <source>
        <dbReference type="EMBL" id="SLN41103.1"/>
    </source>
</evidence>
<sequence>MTRIFAASLALCLLARPVLAVCVQDQTLFLRCDMERGGKTLELCWNEKQATYRFGPKGGMPELALGLAMGAGATHTPWPGIGRTIWEAMRLRNNDVVYEVYGGFDRMDAATRDAPDSRFGGVIVLQDGEGEIAHLKCRAGTVEFTY</sequence>
<evidence type="ECO:0000313" key="3">
    <source>
        <dbReference type="Proteomes" id="UP000194012"/>
    </source>
</evidence>
<proteinExistence type="predicted"/>
<organism evidence="2 3">
    <name type="scientific">Roseovarius gaetbuli</name>
    <dbReference type="NCBI Taxonomy" id="1356575"/>
    <lineage>
        <taxon>Bacteria</taxon>
        <taxon>Pseudomonadati</taxon>
        <taxon>Pseudomonadota</taxon>
        <taxon>Alphaproteobacteria</taxon>
        <taxon>Rhodobacterales</taxon>
        <taxon>Roseobacteraceae</taxon>
        <taxon>Roseovarius</taxon>
    </lineage>
</organism>
<dbReference type="RefSeq" id="WP_085826650.1">
    <property type="nucleotide sequence ID" value="NZ_FWFJ01000013.1"/>
</dbReference>
<keyword evidence="3" id="KW-1185">Reference proteome</keyword>
<dbReference type="Proteomes" id="UP000194012">
    <property type="component" value="Unassembled WGS sequence"/>
</dbReference>